<evidence type="ECO:0000313" key="7">
    <source>
        <dbReference type="EMBL" id="KAK0537064.1"/>
    </source>
</evidence>
<dbReference type="GO" id="GO:0003677">
    <property type="term" value="F:DNA binding"/>
    <property type="evidence" value="ECO:0007669"/>
    <property type="project" value="UniProtKB-KW"/>
</dbReference>
<dbReference type="SUPFAM" id="SSF57701">
    <property type="entry name" value="Zn2/Cys6 DNA-binding domain"/>
    <property type="match status" value="1"/>
</dbReference>
<evidence type="ECO:0000259" key="6">
    <source>
        <dbReference type="PROSITE" id="PS50048"/>
    </source>
</evidence>
<feature type="compositionally biased region" description="Basic residues" evidence="5">
    <location>
        <begin position="295"/>
        <end position="307"/>
    </location>
</feature>
<dbReference type="GO" id="GO:0008270">
    <property type="term" value="F:zinc ion binding"/>
    <property type="evidence" value="ECO:0007669"/>
    <property type="project" value="InterPro"/>
</dbReference>
<gene>
    <name evidence="7" type="ORF">OC842_001760</name>
</gene>
<name>A0AAN6GF14_9BASI</name>
<comment type="caution">
    <text evidence="7">The sequence shown here is derived from an EMBL/GenBank/DDBJ whole genome shotgun (WGS) entry which is preliminary data.</text>
</comment>
<keyword evidence="1" id="KW-0805">Transcription regulation</keyword>
<dbReference type="PROSITE" id="PS50048">
    <property type="entry name" value="ZN2_CY6_FUNGAL_2"/>
    <property type="match status" value="1"/>
</dbReference>
<dbReference type="Pfam" id="PF00172">
    <property type="entry name" value="Zn_clus"/>
    <property type="match status" value="1"/>
</dbReference>
<feature type="region of interest" description="Disordered" evidence="5">
    <location>
        <begin position="647"/>
        <end position="695"/>
    </location>
</feature>
<keyword evidence="8" id="KW-1185">Reference proteome</keyword>
<proteinExistence type="predicted"/>
<feature type="compositionally biased region" description="Polar residues" evidence="5">
    <location>
        <begin position="1"/>
        <end position="18"/>
    </location>
</feature>
<feature type="compositionally biased region" description="Low complexity" evidence="5">
    <location>
        <begin position="76"/>
        <end position="95"/>
    </location>
</feature>
<dbReference type="Proteomes" id="UP001176521">
    <property type="component" value="Unassembled WGS sequence"/>
</dbReference>
<evidence type="ECO:0000256" key="5">
    <source>
        <dbReference type="SAM" id="MobiDB-lite"/>
    </source>
</evidence>
<evidence type="ECO:0000313" key="8">
    <source>
        <dbReference type="Proteomes" id="UP001176521"/>
    </source>
</evidence>
<accession>A0AAN6GF14</accession>
<dbReference type="InterPro" id="IPR036864">
    <property type="entry name" value="Zn2-C6_fun-type_DNA-bd_sf"/>
</dbReference>
<dbReference type="InterPro" id="IPR050675">
    <property type="entry name" value="OAF3"/>
</dbReference>
<evidence type="ECO:0000256" key="1">
    <source>
        <dbReference type="ARBA" id="ARBA00023015"/>
    </source>
</evidence>
<feature type="compositionally biased region" description="Basic and acidic residues" evidence="5">
    <location>
        <begin position="175"/>
        <end position="184"/>
    </location>
</feature>
<feature type="compositionally biased region" description="Polar residues" evidence="5">
    <location>
        <begin position="368"/>
        <end position="379"/>
    </location>
</feature>
<feature type="region of interest" description="Disordered" evidence="5">
    <location>
        <begin position="287"/>
        <end position="332"/>
    </location>
</feature>
<dbReference type="Gene3D" id="4.10.240.10">
    <property type="entry name" value="Zn(2)-C6 fungal-type DNA-binding domain"/>
    <property type="match status" value="1"/>
</dbReference>
<feature type="compositionally biased region" description="Basic and acidic residues" evidence="5">
    <location>
        <begin position="207"/>
        <end position="223"/>
    </location>
</feature>
<dbReference type="PANTHER" id="PTHR31069:SF32">
    <property type="entry name" value="ARGININE METABOLISM REGULATION PROTEIN II"/>
    <property type="match status" value="1"/>
</dbReference>
<feature type="region of interest" description="Disordered" evidence="5">
    <location>
        <begin position="1"/>
        <end position="97"/>
    </location>
</feature>
<feature type="region of interest" description="Disordered" evidence="5">
    <location>
        <begin position="734"/>
        <end position="817"/>
    </location>
</feature>
<evidence type="ECO:0000256" key="2">
    <source>
        <dbReference type="ARBA" id="ARBA00023125"/>
    </source>
</evidence>
<evidence type="ECO:0000256" key="3">
    <source>
        <dbReference type="ARBA" id="ARBA00023163"/>
    </source>
</evidence>
<dbReference type="GO" id="GO:0000981">
    <property type="term" value="F:DNA-binding transcription factor activity, RNA polymerase II-specific"/>
    <property type="evidence" value="ECO:0007669"/>
    <property type="project" value="InterPro"/>
</dbReference>
<reference evidence="7" key="1">
    <citation type="journal article" date="2023" name="PhytoFront">
        <title>Draft Genome Resources of Seven Strains of Tilletia horrida, Causal Agent of Kernel Smut of Rice.</title>
        <authorList>
            <person name="Khanal S."/>
            <person name="Antony Babu S."/>
            <person name="Zhou X.G."/>
        </authorList>
    </citation>
    <scope>NUCLEOTIDE SEQUENCE</scope>
    <source>
        <strain evidence="7">TX3</strain>
    </source>
</reference>
<dbReference type="CDD" id="cd00067">
    <property type="entry name" value="GAL4"/>
    <property type="match status" value="1"/>
</dbReference>
<dbReference type="EMBL" id="JAPDMQ010000066">
    <property type="protein sequence ID" value="KAK0537064.1"/>
    <property type="molecule type" value="Genomic_DNA"/>
</dbReference>
<feature type="domain" description="Zn(2)-C6 fungal-type" evidence="6">
    <location>
        <begin position="114"/>
        <end position="153"/>
    </location>
</feature>
<evidence type="ECO:0000256" key="4">
    <source>
        <dbReference type="ARBA" id="ARBA00023242"/>
    </source>
</evidence>
<feature type="compositionally biased region" description="Low complexity" evidence="5">
    <location>
        <begin position="674"/>
        <end position="686"/>
    </location>
</feature>
<feature type="compositionally biased region" description="Basic residues" evidence="5">
    <location>
        <begin position="35"/>
        <end position="65"/>
    </location>
</feature>
<keyword evidence="4" id="KW-0539">Nucleus</keyword>
<feature type="region of interest" description="Disordered" evidence="5">
    <location>
        <begin position="368"/>
        <end position="396"/>
    </location>
</feature>
<protein>
    <recommendedName>
        <fullName evidence="6">Zn(2)-C6 fungal-type domain-containing protein</fullName>
    </recommendedName>
</protein>
<keyword evidence="2" id="KW-0238">DNA-binding</keyword>
<dbReference type="InterPro" id="IPR001138">
    <property type="entry name" value="Zn2Cys6_DnaBD"/>
</dbReference>
<feature type="compositionally biased region" description="Basic and acidic residues" evidence="5">
    <location>
        <begin position="791"/>
        <end position="817"/>
    </location>
</feature>
<feature type="compositionally biased region" description="Gly residues" evidence="5">
    <location>
        <begin position="757"/>
        <end position="775"/>
    </location>
</feature>
<dbReference type="SMART" id="SM00066">
    <property type="entry name" value="GAL4"/>
    <property type="match status" value="1"/>
</dbReference>
<sequence length="817" mass="84443">MPKVPSNISYGYSPSTPYSAAPGPSAQPQGQGSPSHHHHPEAHSEHTHHHQHHHHYQHHQHQHSYHHQDTGSGDVSVDSNASHSPSASFSAASNAGVPTPSSIVAAGRSVVSAACLSCRAAKRKCDGERPVCTQCVQRGVTEDMSPEEGGCQYVASKRGGPRYKGVRGAAAIAKTEQRKREKEALAAAKATNAGSSASTKKSAQSPAKEKDGDKYTPDRDGDAYMRPVGGAGSGTGTQLPSLTQAGLATKLDEHGRPVAISHFITPTVPSSTVAPSQRISLPAMHFPPSLSMSGHHGHGHHHHHHQHGSVSPERSMSGTSQHHLLPPLSTGMVGQTPLIASVSSATSTTSQGHESISPALSLLQMSGSVPVSGNASSGRGSPVTDADGTSLSMPAPQVPSMQHFPHQHQHHHQHQYSHQPHQQYHQLGWRATSHPNMRSAVHSHVSTVPSSLRMDSGANTPISRTSSTAPSVLTPGVAAMNVSGNGGGAVRSMSGSAAHGGPGAKAHSGQGMAPSGWVGSSPYASRDSETGAYMSTSGIHGQASYPSLGVLPHHTANIPVPEVYAESVALVGDLSFANLEMWSKLQHYQLPALNVAAGMPGAGVPTSGDAAAQHSLSVNTSVAGAHASYPSGGVSPGAIVPDAAEHATRQTHGNVSHHAHGHGYEHGQTFAHGQQSQSQTQPHQPQISTRVLTNSQQTSSVMHAYHPGAPGGANTATFAFADFISKLEALPKAGVVGSGDEDEHEAGGSGHDQYGHHGNGSQHGGHGQGHDGSGAGSHSEPGGSGASHSRRASDEGSDGRGQRLRSTFDTERRVKAL</sequence>
<keyword evidence="3" id="KW-0804">Transcription</keyword>
<feature type="region of interest" description="Disordered" evidence="5">
    <location>
        <begin position="174"/>
        <end position="240"/>
    </location>
</feature>
<organism evidence="7 8">
    <name type="scientific">Tilletia horrida</name>
    <dbReference type="NCBI Taxonomy" id="155126"/>
    <lineage>
        <taxon>Eukaryota</taxon>
        <taxon>Fungi</taxon>
        <taxon>Dikarya</taxon>
        <taxon>Basidiomycota</taxon>
        <taxon>Ustilaginomycotina</taxon>
        <taxon>Exobasidiomycetes</taxon>
        <taxon>Tilletiales</taxon>
        <taxon>Tilletiaceae</taxon>
        <taxon>Tilletia</taxon>
    </lineage>
</organism>
<dbReference type="AlphaFoldDB" id="A0AAN6GF14"/>
<feature type="compositionally biased region" description="Low complexity" evidence="5">
    <location>
        <begin position="185"/>
        <end position="206"/>
    </location>
</feature>
<feature type="compositionally biased region" description="Polar residues" evidence="5">
    <location>
        <begin position="312"/>
        <end position="322"/>
    </location>
</feature>
<dbReference type="PANTHER" id="PTHR31069">
    <property type="entry name" value="OLEATE-ACTIVATED TRANSCRIPTION FACTOR 1-RELATED"/>
    <property type="match status" value="1"/>
</dbReference>
<feature type="region of interest" description="Disordered" evidence="5">
    <location>
        <begin position="491"/>
        <end position="524"/>
    </location>
</feature>